<dbReference type="EMBL" id="JABJWZ010000452">
    <property type="protein sequence ID" value="MBB1256771.1"/>
    <property type="molecule type" value="Genomic_DNA"/>
</dbReference>
<dbReference type="SMART" id="SM00382">
    <property type="entry name" value="AAA"/>
    <property type="match status" value="1"/>
</dbReference>
<evidence type="ECO:0000313" key="2">
    <source>
        <dbReference type="EMBL" id="MBB1256771.1"/>
    </source>
</evidence>
<accession>A0A7W3WQT1</accession>
<keyword evidence="2" id="KW-0067">ATP-binding</keyword>
<evidence type="ECO:0000259" key="1">
    <source>
        <dbReference type="SMART" id="SM00382"/>
    </source>
</evidence>
<dbReference type="InterPro" id="IPR003593">
    <property type="entry name" value="AAA+_ATPase"/>
</dbReference>
<gene>
    <name evidence="2" type="ORF">H3146_25995</name>
</gene>
<organism evidence="2 3">
    <name type="scientific">Streptomyces alkaliterrae</name>
    <dbReference type="NCBI Taxonomy" id="2213162"/>
    <lineage>
        <taxon>Bacteria</taxon>
        <taxon>Bacillati</taxon>
        <taxon>Actinomycetota</taxon>
        <taxon>Actinomycetes</taxon>
        <taxon>Kitasatosporales</taxon>
        <taxon>Streptomycetaceae</taxon>
        <taxon>Streptomyces</taxon>
    </lineage>
</organism>
<dbReference type="Gene3D" id="3.40.50.300">
    <property type="entry name" value="P-loop containing nucleotide triphosphate hydrolases"/>
    <property type="match status" value="1"/>
</dbReference>
<reference evidence="3" key="1">
    <citation type="submission" date="2020-05" db="EMBL/GenBank/DDBJ databases">
        <title>Classification of alakaliphilic streptomycetes isolated from an alkaline soil next to Lonar Crater, India and a proposal for the recognition of Streptomyces alkaliterrae sp. nov.</title>
        <authorList>
            <person name="Golinska P."/>
        </authorList>
    </citation>
    <scope>NUCLEOTIDE SEQUENCE [LARGE SCALE GENOMIC DNA]</scope>
    <source>
        <strain evidence="3">OF3</strain>
    </source>
</reference>
<name>A0A7W3WQT1_9ACTN</name>
<dbReference type="PANTHER" id="PTHR30050">
    <property type="entry name" value="CHROMOSOMAL REPLICATION INITIATOR PROTEIN DNAA"/>
    <property type="match status" value="1"/>
</dbReference>
<keyword evidence="2" id="KW-0547">Nucleotide-binding</keyword>
<dbReference type="InterPro" id="IPR027417">
    <property type="entry name" value="P-loop_NTPase"/>
</dbReference>
<evidence type="ECO:0000313" key="3">
    <source>
        <dbReference type="Proteomes" id="UP000525686"/>
    </source>
</evidence>
<dbReference type="Pfam" id="PF01695">
    <property type="entry name" value="IstB_IS21"/>
    <property type="match status" value="1"/>
</dbReference>
<dbReference type="GO" id="GO:0006260">
    <property type="term" value="P:DNA replication"/>
    <property type="evidence" value="ECO:0007669"/>
    <property type="project" value="TreeGrafter"/>
</dbReference>
<dbReference type="AlphaFoldDB" id="A0A7W3WQT1"/>
<dbReference type="GO" id="GO:0005524">
    <property type="term" value="F:ATP binding"/>
    <property type="evidence" value="ECO:0007669"/>
    <property type="project" value="UniProtKB-KW"/>
</dbReference>
<proteinExistence type="predicted"/>
<dbReference type="SUPFAM" id="SSF52540">
    <property type="entry name" value="P-loop containing nucleoside triphosphate hydrolases"/>
    <property type="match status" value="1"/>
</dbReference>
<dbReference type="PANTHER" id="PTHR30050:SF4">
    <property type="entry name" value="ATP-BINDING PROTEIN RV3427C IN INSERTION SEQUENCE-RELATED"/>
    <property type="match status" value="1"/>
</dbReference>
<dbReference type="Proteomes" id="UP000525686">
    <property type="component" value="Unassembled WGS sequence"/>
</dbReference>
<sequence length="253" mass="27561">MTTPNPRAQQQRENLVRRLDKIIEALPSKPSASAIREEPPEAQTTALELAASRIPPRYGHAFADHPDVLAWTSEVARCGKPGPGKAPGIAHGPSLLIAGPTGTGKTHQAYGALRTLLAAGVRLRWAATNTADLHAQLRPRQGHDPERAFHELANSPLLILDDLGAAKQTEWTEEQTYRLIDRRYTSMLPTLITTNVPIPELRDVLGDRVASRLAEMTTRVILQGPDRRRTPPTVPARTAVAVPSLIGVPGRTR</sequence>
<dbReference type="InterPro" id="IPR002611">
    <property type="entry name" value="IstB_ATP-bd"/>
</dbReference>
<dbReference type="CDD" id="cd00009">
    <property type="entry name" value="AAA"/>
    <property type="match status" value="1"/>
</dbReference>
<comment type="caution">
    <text evidence="2">The sequence shown here is derived from an EMBL/GenBank/DDBJ whole genome shotgun (WGS) entry which is preliminary data.</text>
</comment>
<protein>
    <submittedName>
        <fullName evidence="2">ATP-binding protein</fullName>
    </submittedName>
</protein>
<feature type="domain" description="AAA+ ATPase" evidence="1">
    <location>
        <begin position="91"/>
        <end position="226"/>
    </location>
</feature>